<evidence type="ECO:0000313" key="5">
    <source>
        <dbReference type="Proteomes" id="UP000255295"/>
    </source>
</evidence>
<feature type="domain" description="GP-PDE" evidence="1">
    <location>
        <begin position="1"/>
        <end position="237"/>
    </location>
</feature>
<evidence type="ECO:0000259" key="1">
    <source>
        <dbReference type="PROSITE" id="PS51704"/>
    </source>
</evidence>
<keyword evidence="3" id="KW-0378">Hydrolase</keyword>
<dbReference type="GO" id="GO:0008889">
    <property type="term" value="F:glycerophosphodiester phosphodiesterase activity"/>
    <property type="evidence" value="ECO:0007669"/>
    <property type="project" value="UniProtKB-EC"/>
</dbReference>
<dbReference type="InterPro" id="IPR017946">
    <property type="entry name" value="PLC-like_Pdiesterase_TIM-brl"/>
</dbReference>
<sequence length="240" mass="26694">MDLFAHRGVSAHYPENTKAAFYAASKLPIAGIELDVHVTADGELVVIHDETIDRTSNGSGYVKDFTLQQLRAYDYGSWFAAQFQGESIPTLGEVLEIFVATHHRINIELKTDVFPYEGIEALVLKEIATHQMTERVIISSFNHESLQTVYQMAPYIETAALFAEVLVDFTTYTATIPANAIHVSLPTAFRKPIATALEKEATVRVYTVNDVKYAQQLQQLGIQALFTDDPEAILDGINKD</sequence>
<dbReference type="GO" id="GO:0006629">
    <property type="term" value="P:lipid metabolic process"/>
    <property type="evidence" value="ECO:0007669"/>
    <property type="project" value="InterPro"/>
</dbReference>
<accession>A0A2S0K5F0</accession>
<gene>
    <name evidence="3" type="primary">ugpQ_1</name>
    <name evidence="2" type="ORF">LS41612_20715</name>
    <name evidence="3" type="ORF">NCTC10338_00524</name>
</gene>
<dbReference type="EMBL" id="UFSZ01000001">
    <property type="protein sequence ID" value="SUV15458.1"/>
    <property type="molecule type" value="Genomic_DNA"/>
</dbReference>
<dbReference type="EC" id="3.1.4.46" evidence="3"/>
<dbReference type="PANTHER" id="PTHR46211">
    <property type="entry name" value="GLYCEROPHOSPHORYL DIESTER PHOSPHODIESTERASE"/>
    <property type="match status" value="1"/>
</dbReference>
<dbReference type="AlphaFoldDB" id="A0A2S0K5F0"/>
<dbReference type="SUPFAM" id="SSF51695">
    <property type="entry name" value="PLC-like phosphodiesterases"/>
    <property type="match status" value="1"/>
</dbReference>
<evidence type="ECO:0000313" key="2">
    <source>
        <dbReference type="EMBL" id="AVK98568.1"/>
    </source>
</evidence>
<dbReference type="RefSeq" id="WP_024362769.1">
    <property type="nucleotide sequence ID" value="NZ_BJNS01000026.1"/>
</dbReference>
<proteinExistence type="predicted"/>
<dbReference type="GeneID" id="48278634"/>
<dbReference type="Gene3D" id="3.20.20.190">
    <property type="entry name" value="Phosphatidylinositol (PI) phosphodiesterase"/>
    <property type="match status" value="1"/>
</dbReference>
<name>A0A2S0K5F0_LYSSH</name>
<dbReference type="PROSITE" id="PS51704">
    <property type="entry name" value="GP_PDE"/>
    <property type="match status" value="1"/>
</dbReference>
<dbReference type="InterPro" id="IPR030395">
    <property type="entry name" value="GP_PDE_dom"/>
</dbReference>
<dbReference type="Pfam" id="PF03009">
    <property type="entry name" value="GDPD"/>
    <property type="match status" value="1"/>
</dbReference>
<dbReference type="Proteomes" id="UP000238825">
    <property type="component" value="Chromosome"/>
</dbReference>
<evidence type="ECO:0000313" key="4">
    <source>
        <dbReference type="Proteomes" id="UP000238825"/>
    </source>
</evidence>
<reference evidence="2 4" key="1">
    <citation type="submission" date="2017-03" db="EMBL/GenBank/DDBJ databases">
        <title>The whole genome sequencing and assembly of Lysinibacillus sphaericus DSM 28T strain.</title>
        <authorList>
            <person name="Lee Y.-J."/>
            <person name="Yi H."/>
            <person name="Bahn Y.-S."/>
            <person name="Kim J.F."/>
            <person name="Lee D.-W."/>
        </authorList>
    </citation>
    <scope>NUCLEOTIDE SEQUENCE [LARGE SCALE GENOMIC DNA]</scope>
    <source>
        <strain evidence="2 4">DSM 28</strain>
    </source>
</reference>
<reference evidence="3 5" key="2">
    <citation type="submission" date="2018-06" db="EMBL/GenBank/DDBJ databases">
        <authorList>
            <consortium name="Pathogen Informatics"/>
            <person name="Doyle S."/>
        </authorList>
    </citation>
    <scope>NUCLEOTIDE SEQUENCE [LARGE SCALE GENOMIC DNA]</scope>
    <source>
        <strain evidence="3 5">NCTC10338</strain>
    </source>
</reference>
<dbReference type="EMBL" id="CP019980">
    <property type="protein sequence ID" value="AVK98568.1"/>
    <property type="molecule type" value="Genomic_DNA"/>
</dbReference>
<dbReference type="Proteomes" id="UP000255295">
    <property type="component" value="Unassembled WGS sequence"/>
</dbReference>
<dbReference type="PANTHER" id="PTHR46211:SF1">
    <property type="entry name" value="GLYCEROPHOSPHODIESTER PHOSPHODIESTERASE, CYTOPLASMIC"/>
    <property type="match status" value="1"/>
</dbReference>
<dbReference type="CDD" id="cd08563">
    <property type="entry name" value="GDPD_TtGDE_like"/>
    <property type="match status" value="1"/>
</dbReference>
<organism evidence="2 4">
    <name type="scientific">Lysinibacillus sphaericus</name>
    <name type="common">Bacillus sphaericus</name>
    <dbReference type="NCBI Taxonomy" id="1421"/>
    <lineage>
        <taxon>Bacteria</taxon>
        <taxon>Bacillati</taxon>
        <taxon>Bacillota</taxon>
        <taxon>Bacilli</taxon>
        <taxon>Bacillales</taxon>
        <taxon>Bacillaceae</taxon>
        <taxon>Lysinibacillus</taxon>
    </lineage>
</organism>
<evidence type="ECO:0000313" key="3">
    <source>
        <dbReference type="EMBL" id="SUV15458.1"/>
    </source>
</evidence>
<protein>
    <submittedName>
        <fullName evidence="3">Glycerophosphoryl diester phosphodiesterase</fullName>
        <ecNumber evidence="3">3.1.4.46</ecNumber>
    </submittedName>
</protein>